<dbReference type="NCBIfam" id="NF003437">
    <property type="entry name" value="PRK04965.1"/>
    <property type="match status" value="1"/>
</dbReference>
<evidence type="ECO:0000256" key="6">
    <source>
        <dbReference type="ARBA" id="ARBA00022827"/>
    </source>
</evidence>
<dbReference type="Pfam" id="PF18113">
    <property type="entry name" value="Rbx_binding"/>
    <property type="match status" value="1"/>
</dbReference>
<dbReference type="RefSeq" id="WP_068328973.1">
    <property type="nucleotide sequence ID" value="NZ_LVHF01000012.1"/>
</dbReference>
<evidence type="ECO:0000256" key="7">
    <source>
        <dbReference type="ARBA" id="ARBA00023002"/>
    </source>
</evidence>
<dbReference type="PRINTS" id="PR00411">
    <property type="entry name" value="PNDRDTASEI"/>
</dbReference>
<dbReference type="Pfam" id="PF07992">
    <property type="entry name" value="Pyr_redox_2"/>
    <property type="match status" value="1"/>
</dbReference>
<dbReference type="PANTHER" id="PTHR43429:SF3">
    <property type="entry name" value="NITRITE REDUCTASE [NAD(P)H]"/>
    <property type="match status" value="1"/>
</dbReference>
<evidence type="ECO:0000256" key="8">
    <source>
        <dbReference type="ARBA" id="ARBA00023027"/>
    </source>
</evidence>
<evidence type="ECO:0000313" key="11">
    <source>
        <dbReference type="EMBL" id="OAN18400.1"/>
    </source>
</evidence>
<accession>A0A178KMI1</accession>
<evidence type="ECO:0000256" key="4">
    <source>
        <dbReference type="ARBA" id="ARBA00022490"/>
    </source>
</evidence>
<dbReference type="Proteomes" id="UP000078503">
    <property type="component" value="Unassembled WGS sequence"/>
</dbReference>
<evidence type="ECO:0000256" key="5">
    <source>
        <dbReference type="ARBA" id="ARBA00022630"/>
    </source>
</evidence>
<evidence type="ECO:0000313" key="12">
    <source>
        <dbReference type="Proteomes" id="UP000078503"/>
    </source>
</evidence>
<evidence type="ECO:0000256" key="2">
    <source>
        <dbReference type="ARBA" id="ARBA00004496"/>
    </source>
</evidence>
<feature type="domain" description="Rubredoxin binding" evidence="10">
    <location>
        <begin position="307"/>
        <end position="378"/>
    </location>
</feature>
<organism evidence="11 12">
    <name type="scientific">Photobacterium jeanii</name>
    <dbReference type="NCBI Taxonomy" id="858640"/>
    <lineage>
        <taxon>Bacteria</taxon>
        <taxon>Pseudomonadati</taxon>
        <taxon>Pseudomonadota</taxon>
        <taxon>Gammaproteobacteria</taxon>
        <taxon>Vibrionales</taxon>
        <taxon>Vibrionaceae</taxon>
        <taxon>Photobacterium</taxon>
    </lineage>
</organism>
<dbReference type="AlphaFoldDB" id="A0A178KMI1"/>
<feature type="domain" description="FAD/NAD(P)-binding" evidence="9">
    <location>
        <begin position="4"/>
        <end position="280"/>
    </location>
</feature>
<dbReference type="Gene3D" id="3.30.390.120">
    <property type="match status" value="1"/>
</dbReference>
<evidence type="ECO:0000256" key="3">
    <source>
        <dbReference type="ARBA" id="ARBA00006442"/>
    </source>
</evidence>
<gene>
    <name evidence="11" type="ORF">A3K86_05775</name>
</gene>
<comment type="cofactor">
    <cofactor evidence="1">
        <name>FAD</name>
        <dbReference type="ChEBI" id="CHEBI:57692"/>
    </cofactor>
</comment>
<dbReference type="InterPro" id="IPR036188">
    <property type="entry name" value="FAD/NAD-bd_sf"/>
</dbReference>
<sequence>MNEQLIIIGSGFAAYQLVKSIRKIDQHSPITVITADSGDDYTKPDLSHVFSRQQTASDLIKQSAQTFAEANNINLLTHSRVDAIEPSNKQVHIGERTLSYSKLVLATGAAPFVPPFQGNGTEEIITLNSLMEYQQHQDKIAAAKSLLILGAGLIGTEIAMDLATAGKKVTLSDKATHLMPSLLSPTISSTLFQTLVEGDITLKLGTTVSSIHRHHQQLIAEFEDKSLVEYDVVIAAMGLKPNLELAKQAGITTQQGIVVDSTLQTSAPDIYALGDCAEFDGKIRAYLQPAMLSAMALAKTLTGTITQVVLPPSLIKVKTPWLPLSLAGDTSNPTAKWEITTDANGMMAKAIDPESNQLLGFIVSHDQQKNAFPLLRQLS</sequence>
<comment type="subcellular location">
    <subcellularLocation>
        <location evidence="2">Cytoplasm</location>
    </subcellularLocation>
</comment>
<dbReference type="OrthoDB" id="9808980at2"/>
<keyword evidence="8" id="KW-0520">NAD</keyword>
<evidence type="ECO:0000256" key="1">
    <source>
        <dbReference type="ARBA" id="ARBA00001974"/>
    </source>
</evidence>
<comment type="similarity">
    <text evidence="3">Belongs to the FAD-dependent oxidoreductase family.</text>
</comment>
<protein>
    <submittedName>
        <fullName evidence="11">NADH:flavorubredoxin oxidoreductase</fullName>
    </submittedName>
</protein>
<dbReference type="Gene3D" id="3.50.50.60">
    <property type="entry name" value="FAD/NAD(P)-binding domain"/>
    <property type="match status" value="2"/>
</dbReference>
<dbReference type="GO" id="GO:0016491">
    <property type="term" value="F:oxidoreductase activity"/>
    <property type="evidence" value="ECO:0007669"/>
    <property type="project" value="UniProtKB-KW"/>
</dbReference>
<dbReference type="EMBL" id="LVHF01000012">
    <property type="protein sequence ID" value="OAN18400.1"/>
    <property type="molecule type" value="Genomic_DNA"/>
</dbReference>
<keyword evidence="5" id="KW-0285">Flavoprotein</keyword>
<dbReference type="STRING" id="858640.A3K86_05775"/>
<dbReference type="PANTHER" id="PTHR43429">
    <property type="entry name" value="PYRIDINE NUCLEOTIDE-DISULFIDE OXIDOREDUCTASE DOMAIN-CONTAINING"/>
    <property type="match status" value="1"/>
</dbReference>
<keyword evidence="4" id="KW-0963">Cytoplasm</keyword>
<comment type="caution">
    <text evidence="11">The sequence shown here is derived from an EMBL/GenBank/DDBJ whole genome shotgun (WGS) entry which is preliminary data.</text>
</comment>
<proteinExistence type="inferred from homology"/>
<dbReference type="PRINTS" id="PR00368">
    <property type="entry name" value="FADPNR"/>
</dbReference>
<reference evidence="11 12" key="1">
    <citation type="submission" date="2016-03" db="EMBL/GenBank/DDBJ databases">
        <title>Photobacterium proteolyticum sp. nov. a protease producing bacterium isolated from ocean sediments of Laizhou Bay.</title>
        <authorList>
            <person name="Li Y."/>
        </authorList>
    </citation>
    <scope>NUCLEOTIDE SEQUENCE [LARGE SCALE GENOMIC DNA]</scope>
    <source>
        <strain evidence="11 12">R-40508</strain>
    </source>
</reference>
<dbReference type="SUPFAM" id="SSF51905">
    <property type="entry name" value="FAD/NAD(P)-binding domain"/>
    <property type="match status" value="2"/>
</dbReference>
<name>A0A178KMI1_9GAMM</name>
<dbReference type="InterPro" id="IPR050260">
    <property type="entry name" value="FAD-bd_OxRdtase"/>
</dbReference>
<keyword evidence="7" id="KW-0560">Oxidoreductase</keyword>
<keyword evidence="6" id="KW-0274">FAD</keyword>
<dbReference type="InterPro" id="IPR041364">
    <property type="entry name" value="Rbx-bd"/>
</dbReference>
<evidence type="ECO:0000259" key="9">
    <source>
        <dbReference type="Pfam" id="PF07992"/>
    </source>
</evidence>
<dbReference type="GO" id="GO:0005737">
    <property type="term" value="C:cytoplasm"/>
    <property type="evidence" value="ECO:0007669"/>
    <property type="project" value="UniProtKB-SubCell"/>
</dbReference>
<dbReference type="InterPro" id="IPR023753">
    <property type="entry name" value="FAD/NAD-binding_dom"/>
</dbReference>
<keyword evidence="12" id="KW-1185">Reference proteome</keyword>
<evidence type="ECO:0000259" key="10">
    <source>
        <dbReference type="Pfam" id="PF18113"/>
    </source>
</evidence>